<dbReference type="Proteomes" id="UP000053732">
    <property type="component" value="Unassembled WGS sequence"/>
</dbReference>
<evidence type="ECO:0000256" key="1">
    <source>
        <dbReference type="SAM" id="MobiDB-lite"/>
    </source>
</evidence>
<feature type="region of interest" description="Disordered" evidence="1">
    <location>
        <begin position="1"/>
        <end position="54"/>
    </location>
</feature>
<organism evidence="2 3">
    <name type="scientific">Penicillium camemberti (strain FM 013)</name>
    <dbReference type="NCBI Taxonomy" id="1429867"/>
    <lineage>
        <taxon>Eukaryota</taxon>
        <taxon>Fungi</taxon>
        <taxon>Dikarya</taxon>
        <taxon>Ascomycota</taxon>
        <taxon>Pezizomycotina</taxon>
        <taxon>Eurotiomycetes</taxon>
        <taxon>Eurotiomycetidae</taxon>
        <taxon>Eurotiales</taxon>
        <taxon>Aspergillaceae</taxon>
        <taxon>Penicillium</taxon>
    </lineage>
</organism>
<evidence type="ECO:0000313" key="3">
    <source>
        <dbReference type="Proteomes" id="UP000053732"/>
    </source>
</evidence>
<feature type="compositionally biased region" description="Basic and acidic residues" evidence="1">
    <location>
        <begin position="7"/>
        <end position="19"/>
    </location>
</feature>
<feature type="compositionally biased region" description="Acidic residues" evidence="1">
    <location>
        <begin position="20"/>
        <end position="32"/>
    </location>
</feature>
<sequence length="206" mass="23556">MRTKKQVLKDDKMHNIKGETDEETLEHQEEEPEPRGMSLSSGTSSRSTDPPEDQRVLPCERCFKRMREYPDQVCVVEPGAFKCKACISAHRLCLELPSAVHADAIRALAMHTEERGIVLIREIVRRMRRCAVQPRKYKPKSTCESSGEVDIPPCPPSYHTPMTNALGNQDIQSIEAVRDEIQAVSDRTRWEVQRLTDRLIEVEAEM</sequence>
<feature type="compositionally biased region" description="Low complexity" evidence="1">
    <location>
        <begin position="35"/>
        <end position="48"/>
    </location>
</feature>
<accession>A0A0G4PQC2</accession>
<name>A0A0G4PQC2_PENC3</name>
<proteinExistence type="predicted"/>
<keyword evidence="3" id="KW-1185">Reference proteome</keyword>
<evidence type="ECO:0000313" key="2">
    <source>
        <dbReference type="EMBL" id="CRL28590.1"/>
    </source>
</evidence>
<gene>
    <name evidence="2" type="ORF">PCAMFM013_S029g000006</name>
</gene>
<dbReference type="AlphaFoldDB" id="A0A0G4PQC2"/>
<dbReference type="EMBL" id="HG793162">
    <property type="protein sequence ID" value="CRL28590.1"/>
    <property type="molecule type" value="Genomic_DNA"/>
</dbReference>
<protein>
    <submittedName>
        <fullName evidence="2">Str. FM013</fullName>
    </submittedName>
</protein>
<reference evidence="2 3" key="1">
    <citation type="journal article" date="2014" name="Nat. Commun.">
        <title>Multiple recent horizontal transfers of a large genomic region in cheese making fungi.</title>
        <authorList>
            <person name="Cheeseman K."/>
            <person name="Ropars J."/>
            <person name="Renault P."/>
            <person name="Dupont J."/>
            <person name="Gouzy J."/>
            <person name="Branca A."/>
            <person name="Abraham A.L."/>
            <person name="Ceppi M."/>
            <person name="Conseiller E."/>
            <person name="Debuchy R."/>
            <person name="Malagnac F."/>
            <person name="Goarin A."/>
            <person name="Silar P."/>
            <person name="Lacoste S."/>
            <person name="Sallet E."/>
            <person name="Bensimon A."/>
            <person name="Giraud T."/>
            <person name="Brygoo Y."/>
        </authorList>
    </citation>
    <scope>NUCLEOTIDE SEQUENCE [LARGE SCALE GENOMIC DNA]</scope>
    <source>
        <strain evidence="3">FM 013</strain>
    </source>
</reference>